<organism evidence="1">
    <name type="scientific">marine sediment metagenome</name>
    <dbReference type="NCBI Taxonomy" id="412755"/>
    <lineage>
        <taxon>unclassified sequences</taxon>
        <taxon>metagenomes</taxon>
        <taxon>ecological metagenomes</taxon>
    </lineage>
</organism>
<dbReference type="AlphaFoldDB" id="A0A0F9MTF6"/>
<name>A0A0F9MTF6_9ZZZZ</name>
<dbReference type="EMBL" id="LAZR01008267">
    <property type="protein sequence ID" value="KKM79920.1"/>
    <property type="molecule type" value="Genomic_DNA"/>
</dbReference>
<proteinExistence type="predicted"/>
<reference evidence="1" key="1">
    <citation type="journal article" date="2015" name="Nature">
        <title>Complex archaea that bridge the gap between prokaryotes and eukaryotes.</title>
        <authorList>
            <person name="Spang A."/>
            <person name="Saw J.H."/>
            <person name="Jorgensen S.L."/>
            <person name="Zaremba-Niedzwiedzka K."/>
            <person name="Martijn J."/>
            <person name="Lind A.E."/>
            <person name="van Eijk R."/>
            <person name="Schleper C."/>
            <person name="Guy L."/>
            <person name="Ettema T.J."/>
        </authorList>
    </citation>
    <scope>NUCLEOTIDE SEQUENCE</scope>
</reference>
<accession>A0A0F9MTF6</accession>
<sequence>MPDYSNIMGMMGLEAPSLPEYFGQYFEDVDPRWSQYMGEQFGAAETALGELPGLRRGMLGQLRGGLQERGAAIGRGVQARRAGAGFAGAGAFGREARTARRGLGQEYGLGMYGIGQDIARKEAGVLGGLRGQLGSFMERLMAAGVTPAGDDGYLEPPPPEIDYTKPVEPSGPTVDAMNYYEFLGQTQQGPSDYSYRQYLGYLDDFAQGED</sequence>
<evidence type="ECO:0000313" key="1">
    <source>
        <dbReference type="EMBL" id="KKM79920.1"/>
    </source>
</evidence>
<comment type="caution">
    <text evidence="1">The sequence shown here is derived from an EMBL/GenBank/DDBJ whole genome shotgun (WGS) entry which is preliminary data.</text>
</comment>
<protein>
    <submittedName>
        <fullName evidence="1">Uncharacterized protein</fullName>
    </submittedName>
</protein>
<gene>
    <name evidence="1" type="ORF">LCGC14_1345060</name>
</gene>